<proteinExistence type="predicted"/>
<organism evidence="2 4">
    <name type="scientific">Streptomyces nigrescens</name>
    <dbReference type="NCBI Taxonomy" id="1920"/>
    <lineage>
        <taxon>Bacteria</taxon>
        <taxon>Bacillati</taxon>
        <taxon>Actinomycetota</taxon>
        <taxon>Actinomycetes</taxon>
        <taxon>Kitasatosporales</taxon>
        <taxon>Streptomycetaceae</taxon>
        <taxon>Streptomyces</taxon>
    </lineage>
</organism>
<dbReference type="RefSeq" id="WP_018093478.1">
    <property type="nucleotide sequence ID" value="NZ_BLIP01000001.1"/>
</dbReference>
<dbReference type="Gene3D" id="2.60.20.10">
    <property type="entry name" value="Crystallins"/>
    <property type="match status" value="1"/>
</dbReference>
<sequence>MRNRRLRTGAVLSAAAASVLTLGLATSAQASSGDAAPSEARAKAACPVDNVCFFPEPDFRGTPSNVNPANMPICGATPNIAKSVVNHTGEVYSFYDHEKCGGAKVTLSPGQENPNLTAVSWR</sequence>
<feature type="signal peptide" evidence="1">
    <location>
        <begin position="1"/>
        <end position="30"/>
    </location>
</feature>
<accession>A0A640TK63</accession>
<dbReference type="Proteomes" id="UP001210169">
    <property type="component" value="Chromosome"/>
</dbReference>
<evidence type="ECO:0000313" key="3">
    <source>
        <dbReference type="EMBL" id="WAU05735.1"/>
    </source>
</evidence>
<dbReference type="GeneID" id="301333314"/>
<evidence type="ECO:0000313" key="2">
    <source>
        <dbReference type="EMBL" id="GFE23312.1"/>
    </source>
</evidence>
<dbReference type="AlphaFoldDB" id="A0A640TK63"/>
<reference evidence="3 5" key="2">
    <citation type="submission" date="2022-12" db="EMBL/GenBank/DDBJ databases">
        <authorList>
            <person name="Ruckert C."/>
            <person name="Busche T."/>
            <person name="Kalinowski J."/>
            <person name="Wittmann C."/>
        </authorList>
    </citation>
    <scope>NUCLEOTIDE SEQUENCE [LARGE SCALE GENOMIC DNA]</scope>
    <source>
        <strain evidence="3 5">DSM 40276</strain>
    </source>
</reference>
<keyword evidence="5" id="KW-1185">Reference proteome</keyword>
<evidence type="ECO:0000313" key="5">
    <source>
        <dbReference type="Proteomes" id="UP001210169"/>
    </source>
</evidence>
<feature type="chain" id="PRO_5045018862" evidence="1">
    <location>
        <begin position="31"/>
        <end position="122"/>
    </location>
</feature>
<gene>
    <name evidence="2" type="ORF">Sliba_37650</name>
    <name evidence="3" type="ORF">STRNI_004150</name>
</gene>
<evidence type="ECO:0000256" key="1">
    <source>
        <dbReference type="SAM" id="SignalP"/>
    </source>
</evidence>
<dbReference type="Proteomes" id="UP000429552">
    <property type="component" value="Unassembled WGS sequence"/>
</dbReference>
<keyword evidence="1" id="KW-0732">Signal</keyword>
<protein>
    <submittedName>
        <fullName evidence="3">Peptidase inhibitor family I36 protein</fullName>
    </submittedName>
</protein>
<evidence type="ECO:0000313" key="4">
    <source>
        <dbReference type="Proteomes" id="UP000429552"/>
    </source>
</evidence>
<name>A0A640TK63_STRNI</name>
<dbReference type="EMBL" id="BLIP01000001">
    <property type="protein sequence ID" value="GFE23312.1"/>
    <property type="molecule type" value="Genomic_DNA"/>
</dbReference>
<dbReference type="EMBL" id="CP114203">
    <property type="protein sequence ID" value="WAU05735.1"/>
    <property type="molecule type" value="Genomic_DNA"/>
</dbReference>
<dbReference type="Pfam" id="PF03995">
    <property type="entry name" value="Inhibitor_I36"/>
    <property type="match status" value="1"/>
</dbReference>
<reference evidence="2 4" key="1">
    <citation type="submission" date="2019-12" db="EMBL/GenBank/DDBJ databases">
        <title>Whole genome shotgun sequence of Streptomyces libani subsp. libani NBRC 13452.</title>
        <authorList>
            <person name="Ichikawa N."/>
            <person name="Kimura A."/>
            <person name="Kitahashi Y."/>
            <person name="Komaki H."/>
            <person name="Tamura T."/>
        </authorList>
    </citation>
    <scope>NUCLEOTIDE SEQUENCE [LARGE SCALE GENOMIC DNA]</scope>
    <source>
        <strain evidence="2 4">NBRC 13452</strain>
    </source>
</reference>